<reference evidence="1" key="1">
    <citation type="submission" date="2021-06" db="EMBL/GenBank/DDBJ databases">
        <title>Parelaphostrongylus tenuis whole genome reference sequence.</title>
        <authorList>
            <person name="Garwood T.J."/>
            <person name="Larsen P.A."/>
            <person name="Fountain-Jones N.M."/>
            <person name="Garbe J.R."/>
            <person name="Macchietto M.G."/>
            <person name="Kania S.A."/>
            <person name="Gerhold R.W."/>
            <person name="Richards J.E."/>
            <person name="Wolf T.M."/>
        </authorList>
    </citation>
    <scope>NUCLEOTIDE SEQUENCE</scope>
    <source>
        <strain evidence="1">MNPRO001-30</strain>
        <tissue evidence="1">Meninges</tissue>
    </source>
</reference>
<sequence>MSTLPAYHVVLPSFQEASKLDRLPCPIQRWMAKLLKAITSKNSAVSTPTTNDPLVDEITPEHNRGLTSVPNSIVSLRTGARGGRKRGDVNRPHPDVRQKRTQVMYHVLHMQQMPSPPGMEPCLVSQQAMQMQAMQNQQISQQSVMQQHMSQSHVHQQTRTINPQGSRGARQPIHMRQHSQAAMARIGQKVNHLMNSHFVSREQQMETQLMGDHSICSQQMPHHMDKSL</sequence>
<organism evidence="1 2">
    <name type="scientific">Parelaphostrongylus tenuis</name>
    <name type="common">Meningeal worm</name>
    <dbReference type="NCBI Taxonomy" id="148309"/>
    <lineage>
        <taxon>Eukaryota</taxon>
        <taxon>Metazoa</taxon>
        <taxon>Ecdysozoa</taxon>
        <taxon>Nematoda</taxon>
        <taxon>Chromadorea</taxon>
        <taxon>Rhabditida</taxon>
        <taxon>Rhabditina</taxon>
        <taxon>Rhabditomorpha</taxon>
        <taxon>Strongyloidea</taxon>
        <taxon>Metastrongylidae</taxon>
        <taxon>Parelaphostrongylus</taxon>
    </lineage>
</organism>
<dbReference type="EMBL" id="JAHQIW010006417">
    <property type="protein sequence ID" value="KAJ1369142.1"/>
    <property type="molecule type" value="Genomic_DNA"/>
</dbReference>
<accession>A0AAD5WGD8</accession>
<gene>
    <name evidence="1" type="ORF">KIN20_030544</name>
</gene>
<comment type="caution">
    <text evidence="1">The sequence shown here is derived from an EMBL/GenBank/DDBJ whole genome shotgun (WGS) entry which is preliminary data.</text>
</comment>
<evidence type="ECO:0000313" key="2">
    <source>
        <dbReference type="Proteomes" id="UP001196413"/>
    </source>
</evidence>
<dbReference type="AlphaFoldDB" id="A0AAD5WGD8"/>
<name>A0AAD5WGD8_PARTN</name>
<proteinExistence type="predicted"/>
<protein>
    <submittedName>
        <fullName evidence="1">Uncharacterized protein</fullName>
    </submittedName>
</protein>
<keyword evidence="2" id="KW-1185">Reference proteome</keyword>
<evidence type="ECO:0000313" key="1">
    <source>
        <dbReference type="EMBL" id="KAJ1369142.1"/>
    </source>
</evidence>
<dbReference type="Proteomes" id="UP001196413">
    <property type="component" value="Unassembled WGS sequence"/>
</dbReference>